<evidence type="ECO:0000313" key="2">
    <source>
        <dbReference type="Proteomes" id="UP001066276"/>
    </source>
</evidence>
<reference evidence="1" key="1">
    <citation type="journal article" date="2022" name="bioRxiv">
        <title>Sequencing and chromosome-scale assembly of the giantPleurodeles waltlgenome.</title>
        <authorList>
            <person name="Brown T."/>
            <person name="Elewa A."/>
            <person name="Iarovenko S."/>
            <person name="Subramanian E."/>
            <person name="Araus A.J."/>
            <person name="Petzold A."/>
            <person name="Susuki M."/>
            <person name="Suzuki K.-i.T."/>
            <person name="Hayashi T."/>
            <person name="Toyoda A."/>
            <person name="Oliveira C."/>
            <person name="Osipova E."/>
            <person name="Leigh N.D."/>
            <person name="Simon A."/>
            <person name="Yun M.H."/>
        </authorList>
    </citation>
    <scope>NUCLEOTIDE SEQUENCE</scope>
    <source>
        <strain evidence="1">20211129_DDA</strain>
        <tissue evidence="1">Liver</tissue>
    </source>
</reference>
<dbReference type="EMBL" id="JANPWB010000002">
    <property type="protein sequence ID" value="KAJ1206608.1"/>
    <property type="molecule type" value="Genomic_DNA"/>
</dbReference>
<keyword evidence="2" id="KW-1185">Reference proteome</keyword>
<evidence type="ECO:0000313" key="1">
    <source>
        <dbReference type="EMBL" id="KAJ1206608.1"/>
    </source>
</evidence>
<comment type="caution">
    <text evidence="1">The sequence shown here is derived from an EMBL/GenBank/DDBJ whole genome shotgun (WGS) entry which is preliminary data.</text>
</comment>
<proteinExistence type="predicted"/>
<organism evidence="1 2">
    <name type="scientific">Pleurodeles waltl</name>
    <name type="common">Iberian ribbed newt</name>
    <dbReference type="NCBI Taxonomy" id="8319"/>
    <lineage>
        <taxon>Eukaryota</taxon>
        <taxon>Metazoa</taxon>
        <taxon>Chordata</taxon>
        <taxon>Craniata</taxon>
        <taxon>Vertebrata</taxon>
        <taxon>Euteleostomi</taxon>
        <taxon>Amphibia</taxon>
        <taxon>Batrachia</taxon>
        <taxon>Caudata</taxon>
        <taxon>Salamandroidea</taxon>
        <taxon>Salamandridae</taxon>
        <taxon>Pleurodelinae</taxon>
        <taxon>Pleurodeles</taxon>
    </lineage>
</organism>
<accession>A0AAV7VZE9</accession>
<gene>
    <name evidence="1" type="ORF">NDU88_002011</name>
</gene>
<name>A0AAV7VZE9_PLEWA</name>
<dbReference type="Proteomes" id="UP001066276">
    <property type="component" value="Chromosome 1_2"/>
</dbReference>
<sequence>MVPGWPLPLWDMCSGDWAPELSGLGHCPVDSESTWIMDSAKVNIFPDHMTAVQHQQERFWMVKQHIQLDIWNTRIMDQGRTQFFMATDTVWCWLEMRGYQPPMEEEWLQRQAKKQQRKAQQKTLPITSSKDQVLMDKVRVVVNLQRHTTMNTANWWEAPETDTGDSLDETLLMMLIVIWVLPPKITLMALEEIV</sequence>
<protein>
    <submittedName>
        <fullName evidence="1">Uncharacterized protein</fullName>
    </submittedName>
</protein>
<dbReference type="AlphaFoldDB" id="A0AAV7VZE9"/>